<keyword evidence="4" id="KW-0804">Transcription</keyword>
<dbReference type="InterPro" id="IPR013324">
    <property type="entry name" value="RNA_pol_sigma_r3/r4-like"/>
</dbReference>
<keyword evidence="8" id="KW-1185">Reference proteome</keyword>
<keyword evidence="3" id="KW-0731">Sigma factor</keyword>
<feature type="domain" description="RNA polymerase sigma-70 region 2" evidence="5">
    <location>
        <begin position="11"/>
        <end position="77"/>
    </location>
</feature>
<dbReference type="GO" id="GO:0003677">
    <property type="term" value="F:DNA binding"/>
    <property type="evidence" value="ECO:0007669"/>
    <property type="project" value="InterPro"/>
</dbReference>
<dbReference type="GO" id="GO:0016987">
    <property type="term" value="F:sigma factor activity"/>
    <property type="evidence" value="ECO:0007669"/>
    <property type="project" value="UniProtKB-KW"/>
</dbReference>
<dbReference type="EMBL" id="JACHMH010000001">
    <property type="protein sequence ID" value="MBB4674327.1"/>
    <property type="molecule type" value="Genomic_DNA"/>
</dbReference>
<dbReference type="RefSeq" id="WP_185000404.1">
    <property type="nucleotide sequence ID" value="NZ_BAAAUI010000059.1"/>
</dbReference>
<dbReference type="InterPro" id="IPR013249">
    <property type="entry name" value="RNA_pol_sigma70_r4_t2"/>
</dbReference>
<dbReference type="Proteomes" id="UP000533598">
    <property type="component" value="Unassembled WGS sequence"/>
</dbReference>
<comment type="similarity">
    <text evidence="1">Belongs to the sigma-70 factor family. ECF subfamily.</text>
</comment>
<evidence type="ECO:0000256" key="4">
    <source>
        <dbReference type="ARBA" id="ARBA00023163"/>
    </source>
</evidence>
<dbReference type="AlphaFoldDB" id="A0A7W7C4E4"/>
<dbReference type="InterPro" id="IPR039425">
    <property type="entry name" value="RNA_pol_sigma-70-like"/>
</dbReference>
<gene>
    <name evidence="7" type="ORF">HNR67_000445</name>
</gene>
<dbReference type="Pfam" id="PF04542">
    <property type="entry name" value="Sigma70_r2"/>
    <property type="match status" value="1"/>
</dbReference>
<dbReference type="SUPFAM" id="SSF88659">
    <property type="entry name" value="Sigma3 and sigma4 domains of RNA polymerase sigma factors"/>
    <property type="match status" value="1"/>
</dbReference>
<accession>A0A7W7C4E4</accession>
<protein>
    <submittedName>
        <fullName evidence="7">RNA polymerase sigma-70 factor (ECF subfamily)</fullName>
    </submittedName>
</protein>
<reference evidence="7 8" key="1">
    <citation type="submission" date="2020-08" db="EMBL/GenBank/DDBJ databases">
        <title>Sequencing the genomes of 1000 actinobacteria strains.</title>
        <authorList>
            <person name="Klenk H.-P."/>
        </authorList>
    </citation>
    <scope>NUCLEOTIDE SEQUENCE [LARGE SCALE GENOMIC DNA]</scope>
    <source>
        <strain evidence="7 8">DSM 44230</strain>
    </source>
</reference>
<evidence type="ECO:0000256" key="2">
    <source>
        <dbReference type="ARBA" id="ARBA00023015"/>
    </source>
</evidence>
<evidence type="ECO:0000256" key="1">
    <source>
        <dbReference type="ARBA" id="ARBA00010641"/>
    </source>
</evidence>
<evidence type="ECO:0000313" key="8">
    <source>
        <dbReference type="Proteomes" id="UP000533598"/>
    </source>
</evidence>
<evidence type="ECO:0000259" key="6">
    <source>
        <dbReference type="Pfam" id="PF08281"/>
    </source>
</evidence>
<keyword evidence="2" id="KW-0805">Transcription regulation</keyword>
<dbReference type="PANTHER" id="PTHR43133">
    <property type="entry name" value="RNA POLYMERASE ECF-TYPE SIGMA FACTO"/>
    <property type="match status" value="1"/>
</dbReference>
<dbReference type="InterPro" id="IPR036388">
    <property type="entry name" value="WH-like_DNA-bd_sf"/>
</dbReference>
<dbReference type="NCBIfam" id="TIGR02937">
    <property type="entry name" value="sigma70-ECF"/>
    <property type="match status" value="1"/>
</dbReference>
<sequence>MTEPEQRFTALYQLHYEDIARYVRRRAPELDCRDTVAEVFLTAWRRFAELERSPLPLPWLYGVARRVLANAFRGAARAEALIERVAAHAGPGQAPDHAEQTETRLAVARLFDQLPEPDREAVRLIAWEGLTSREAAAVLGCNPAALAMRLHRLRRRLRARHIELIPAMPGTGGTR</sequence>
<dbReference type="InterPro" id="IPR014284">
    <property type="entry name" value="RNA_pol_sigma-70_dom"/>
</dbReference>
<evidence type="ECO:0000259" key="5">
    <source>
        <dbReference type="Pfam" id="PF04542"/>
    </source>
</evidence>
<dbReference type="PANTHER" id="PTHR43133:SF25">
    <property type="entry name" value="RNA POLYMERASE SIGMA FACTOR RFAY-RELATED"/>
    <property type="match status" value="1"/>
</dbReference>
<evidence type="ECO:0000256" key="3">
    <source>
        <dbReference type="ARBA" id="ARBA00023082"/>
    </source>
</evidence>
<dbReference type="Gene3D" id="1.10.10.10">
    <property type="entry name" value="Winged helix-like DNA-binding domain superfamily/Winged helix DNA-binding domain"/>
    <property type="match status" value="1"/>
</dbReference>
<dbReference type="Pfam" id="PF08281">
    <property type="entry name" value="Sigma70_r4_2"/>
    <property type="match status" value="1"/>
</dbReference>
<evidence type="ECO:0000313" key="7">
    <source>
        <dbReference type="EMBL" id="MBB4674327.1"/>
    </source>
</evidence>
<feature type="domain" description="RNA polymerase sigma factor 70 region 4 type 2" evidence="6">
    <location>
        <begin position="105"/>
        <end position="157"/>
    </location>
</feature>
<organism evidence="7 8">
    <name type="scientific">Crossiella cryophila</name>
    <dbReference type="NCBI Taxonomy" id="43355"/>
    <lineage>
        <taxon>Bacteria</taxon>
        <taxon>Bacillati</taxon>
        <taxon>Actinomycetota</taxon>
        <taxon>Actinomycetes</taxon>
        <taxon>Pseudonocardiales</taxon>
        <taxon>Pseudonocardiaceae</taxon>
        <taxon>Crossiella</taxon>
    </lineage>
</organism>
<dbReference type="Gene3D" id="1.10.1740.10">
    <property type="match status" value="1"/>
</dbReference>
<comment type="caution">
    <text evidence="7">The sequence shown here is derived from an EMBL/GenBank/DDBJ whole genome shotgun (WGS) entry which is preliminary data.</text>
</comment>
<proteinExistence type="inferred from homology"/>
<dbReference type="InterPro" id="IPR013325">
    <property type="entry name" value="RNA_pol_sigma_r2"/>
</dbReference>
<name>A0A7W7C4E4_9PSEU</name>
<dbReference type="InterPro" id="IPR007627">
    <property type="entry name" value="RNA_pol_sigma70_r2"/>
</dbReference>
<dbReference type="GO" id="GO:0006352">
    <property type="term" value="P:DNA-templated transcription initiation"/>
    <property type="evidence" value="ECO:0007669"/>
    <property type="project" value="InterPro"/>
</dbReference>
<dbReference type="SUPFAM" id="SSF88946">
    <property type="entry name" value="Sigma2 domain of RNA polymerase sigma factors"/>
    <property type="match status" value="1"/>
</dbReference>